<reference evidence="2" key="2">
    <citation type="submission" date="2021-04" db="EMBL/GenBank/DDBJ databases">
        <authorList>
            <person name="Gilroy R."/>
        </authorList>
    </citation>
    <scope>NUCLEOTIDE SEQUENCE</scope>
    <source>
        <strain evidence="2">CHK188-4685</strain>
    </source>
</reference>
<keyword evidence="1" id="KW-0812">Transmembrane</keyword>
<comment type="caution">
    <text evidence="2">The sequence shown here is derived from an EMBL/GenBank/DDBJ whole genome shotgun (WGS) entry which is preliminary data.</text>
</comment>
<reference evidence="2" key="1">
    <citation type="journal article" date="2021" name="PeerJ">
        <title>Extensive microbial diversity within the chicken gut microbiome revealed by metagenomics and culture.</title>
        <authorList>
            <person name="Gilroy R."/>
            <person name="Ravi A."/>
            <person name="Getino M."/>
            <person name="Pursley I."/>
            <person name="Horton D.L."/>
            <person name="Alikhan N.F."/>
            <person name="Baker D."/>
            <person name="Gharbi K."/>
            <person name="Hall N."/>
            <person name="Watson M."/>
            <person name="Adriaenssens E.M."/>
            <person name="Foster-Nyarko E."/>
            <person name="Jarju S."/>
            <person name="Secka A."/>
            <person name="Antonio M."/>
            <person name="Oren A."/>
            <person name="Chaudhuri R.R."/>
            <person name="La Ragione R."/>
            <person name="Hildebrand F."/>
            <person name="Pallen M.J."/>
        </authorList>
    </citation>
    <scope>NUCLEOTIDE SEQUENCE</scope>
    <source>
        <strain evidence="2">CHK188-4685</strain>
    </source>
</reference>
<proteinExistence type="predicted"/>
<accession>A0A9D2L6K9</accession>
<evidence type="ECO:0000256" key="1">
    <source>
        <dbReference type="SAM" id="Phobius"/>
    </source>
</evidence>
<dbReference type="Gene3D" id="2.60.320.10">
    <property type="entry name" value="N-utilization substance G protein NusG, insert domain"/>
    <property type="match status" value="1"/>
</dbReference>
<name>A0A9D2L6K9_9FIRM</name>
<feature type="transmembrane region" description="Helical" evidence="1">
    <location>
        <begin position="21"/>
        <end position="38"/>
    </location>
</feature>
<evidence type="ECO:0000313" key="3">
    <source>
        <dbReference type="Proteomes" id="UP000886804"/>
    </source>
</evidence>
<dbReference type="Pfam" id="PF07009">
    <property type="entry name" value="NusG_II"/>
    <property type="match status" value="1"/>
</dbReference>
<protein>
    <submittedName>
        <fullName evidence="2">NusG domain II-containing protein</fullName>
    </submittedName>
</protein>
<evidence type="ECO:0000313" key="2">
    <source>
        <dbReference type="EMBL" id="HJB06957.1"/>
    </source>
</evidence>
<organism evidence="2 3">
    <name type="scientific">Candidatus Enterocloster faecavium</name>
    <dbReference type="NCBI Taxonomy" id="2838560"/>
    <lineage>
        <taxon>Bacteria</taxon>
        <taxon>Bacillati</taxon>
        <taxon>Bacillota</taxon>
        <taxon>Clostridia</taxon>
        <taxon>Lachnospirales</taxon>
        <taxon>Lachnospiraceae</taxon>
        <taxon>Enterocloster</taxon>
    </lineage>
</organism>
<dbReference type="InterPro" id="IPR038690">
    <property type="entry name" value="NusG_2_sf"/>
</dbReference>
<gene>
    <name evidence="2" type="ORF">H9716_03750</name>
</gene>
<dbReference type="Proteomes" id="UP000886804">
    <property type="component" value="Unassembled WGS sequence"/>
</dbReference>
<dbReference type="EMBL" id="DWYS01000047">
    <property type="protein sequence ID" value="HJB06957.1"/>
    <property type="molecule type" value="Genomic_DNA"/>
</dbReference>
<dbReference type="CDD" id="cd09911">
    <property type="entry name" value="Lin0431_like"/>
    <property type="match status" value="1"/>
</dbReference>
<keyword evidence="1" id="KW-1133">Transmembrane helix</keyword>
<dbReference type="AlphaFoldDB" id="A0A9D2L6K9"/>
<keyword evidence="1" id="KW-0472">Membrane</keyword>
<sequence length="128" mass="14042">MAKPNIHQPTQKEKGGIRRNDFLLLLLILVLAGVWLVFSHFRSAPGLIAQVAVDGQVIETLPLDQDGEFDIPGIDGGNNHLIVKDGQIWCSQATCPDHLCMKQGKKSMANETIVCLPNRMSVTVLEGR</sequence>